<protein>
    <submittedName>
        <fullName evidence="2">Uncharacterized protein</fullName>
    </submittedName>
</protein>
<organism evidence="2 3">
    <name type="scientific">Polarella glacialis</name>
    <name type="common">Dinoflagellate</name>
    <dbReference type="NCBI Taxonomy" id="89957"/>
    <lineage>
        <taxon>Eukaryota</taxon>
        <taxon>Sar</taxon>
        <taxon>Alveolata</taxon>
        <taxon>Dinophyceae</taxon>
        <taxon>Suessiales</taxon>
        <taxon>Suessiaceae</taxon>
        <taxon>Polarella</taxon>
    </lineage>
</organism>
<evidence type="ECO:0000313" key="3">
    <source>
        <dbReference type="Proteomes" id="UP000626109"/>
    </source>
</evidence>
<dbReference type="Proteomes" id="UP000626109">
    <property type="component" value="Unassembled WGS sequence"/>
</dbReference>
<evidence type="ECO:0000313" key="2">
    <source>
        <dbReference type="EMBL" id="CAE8689061.1"/>
    </source>
</evidence>
<evidence type="ECO:0000256" key="1">
    <source>
        <dbReference type="SAM" id="MobiDB-lite"/>
    </source>
</evidence>
<reference evidence="2" key="1">
    <citation type="submission" date="2021-02" db="EMBL/GenBank/DDBJ databases">
        <authorList>
            <person name="Dougan E. K."/>
            <person name="Rhodes N."/>
            <person name="Thang M."/>
            <person name="Chan C."/>
        </authorList>
    </citation>
    <scope>NUCLEOTIDE SEQUENCE</scope>
</reference>
<name>A0A813JZZ9_POLGL</name>
<gene>
    <name evidence="2" type="ORF">PGLA2088_LOCUS26295</name>
</gene>
<feature type="non-terminal residue" evidence="2">
    <location>
        <position position="1"/>
    </location>
</feature>
<accession>A0A813JZZ9</accession>
<dbReference type="EMBL" id="CAJNNW010027007">
    <property type="protein sequence ID" value="CAE8689061.1"/>
    <property type="molecule type" value="Genomic_DNA"/>
</dbReference>
<feature type="region of interest" description="Disordered" evidence="1">
    <location>
        <begin position="1"/>
        <end position="50"/>
    </location>
</feature>
<proteinExistence type="predicted"/>
<sequence>FRRASSSHYGEPCPPPPPNYLEEDSEELDKEGPSCTHFADARGEDEDTTP</sequence>
<dbReference type="AlphaFoldDB" id="A0A813JZZ9"/>
<comment type="caution">
    <text evidence="2">The sequence shown here is derived from an EMBL/GenBank/DDBJ whole genome shotgun (WGS) entry which is preliminary data.</text>
</comment>